<evidence type="ECO:0000256" key="1">
    <source>
        <dbReference type="ARBA" id="ARBA00022729"/>
    </source>
</evidence>
<proteinExistence type="predicted"/>
<reference evidence="3" key="1">
    <citation type="submission" date="2022-01" db="EMBL/GenBank/DDBJ databases">
        <authorList>
            <person name="King R."/>
        </authorList>
    </citation>
    <scope>NUCLEOTIDE SEQUENCE</scope>
</reference>
<dbReference type="EMBL" id="OU898276">
    <property type="protein sequence ID" value="CAG9827951.1"/>
    <property type="molecule type" value="Genomic_DNA"/>
</dbReference>
<evidence type="ECO:0000313" key="3">
    <source>
        <dbReference type="EMBL" id="CAG9827951.1"/>
    </source>
</evidence>
<feature type="chain" id="PRO_5040408794" evidence="2">
    <location>
        <begin position="17"/>
        <end position="149"/>
    </location>
</feature>
<dbReference type="PANTHER" id="PTHR11857">
    <property type="entry name" value="ODORANT BINDING PROTEIN-RELATED"/>
    <property type="match status" value="1"/>
</dbReference>
<dbReference type="GO" id="GO:0005615">
    <property type="term" value="C:extracellular space"/>
    <property type="evidence" value="ECO:0007669"/>
    <property type="project" value="TreeGrafter"/>
</dbReference>
<evidence type="ECO:0000313" key="4">
    <source>
        <dbReference type="Proteomes" id="UP001153709"/>
    </source>
</evidence>
<dbReference type="GO" id="GO:0007608">
    <property type="term" value="P:sensory perception of smell"/>
    <property type="evidence" value="ECO:0007669"/>
    <property type="project" value="TreeGrafter"/>
</dbReference>
<dbReference type="SMART" id="SM00708">
    <property type="entry name" value="PhBP"/>
    <property type="match status" value="1"/>
</dbReference>
<name>A0A9N9SU11_DIABA</name>
<keyword evidence="1 2" id="KW-0732">Signal</keyword>
<protein>
    <submittedName>
        <fullName evidence="3">Uncharacterized protein</fullName>
    </submittedName>
</protein>
<dbReference type="InterPro" id="IPR006170">
    <property type="entry name" value="PBP/GOBP"/>
</dbReference>
<organism evidence="3 4">
    <name type="scientific">Diabrotica balteata</name>
    <name type="common">Banded cucumber beetle</name>
    <dbReference type="NCBI Taxonomy" id="107213"/>
    <lineage>
        <taxon>Eukaryota</taxon>
        <taxon>Metazoa</taxon>
        <taxon>Ecdysozoa</taxon>
        <taxon>Arthropoda</taxon>
        <taxon>Hexapoda</taxon>
        <taxon>Insecta</taxon>
        <taxon>Pterygota</taxon>
        <taxon>Neoptera</taxon>
        <taxon>Endopterygota</taxon>
        <taxon>Coleoptera</taxon>
        <taxon>Polyphaga</taxon>
        <taxon>Cucujiformia</taxon>
        <taxon>Chrysomeloidea</taxon>
        <taxon>Chrysomelidae</taxon>
        <taxon>Galerucinae</taxon>
        <taxon>Diabroticina</taxon>
        <taxon>Diabroticites</taxon>
        <taxon>Diabrotica</taxon>
    </lineage>
</organism>
<dbReference type="PANTHER" id="PTHR11857:SF42">
    <property type="entry name" value="GENERAL ODORANT-BINDING PROTEIN 19D-RELATED"/>
    <property type="match status" value="1"/>
</dbReference>
<dbReference type="GO" id="GO:0005549">
    <property type="term" value="F:odorant binding"/>
    <property type="evidence" value="ECO:0007669"/>
    <property type="project" value="InterPro"/>
</dbReference>
<dbReference type="InterPro" id="IPR036728">
    <property type="entry name" value="PBP_GOBP_sf"/>
</dbReference>
<gene>
    <name evidence="3" type="ORF">DIABBA_LOCUS1901</name>
</gene>
<dbReference type="AlphaFoldDB" id="A0A9N9SU11"/>
<dbReference type="Gene3D" id="1.10.238.20">
    <property type="entry name" value="Pheromone/general odorant binding protein domain"/>
    <property type="match status" value="1"/>
</dbReference>
<keyword evidence="4" id="KW-1185">Reference proteome</keyword>
<dbReference type="SUPFAM" id="SSF47565">
    <property type="entry name" value="Insect pheromone/odorant-binding proteins"/>
    <property type="match status" value="1"/>
</dbReference>
<dbReference type="Proteomes" id="UP001153709">
    <property type="component" value="Chromosome 1"/>
</dbReference>
<sequence>MKYLVIVAIFFVSAQAIDPKLVSEFMEKLANFGEKCMIETKTTSEDVARIMAHQLPETHEGKCMISCVYKAFKIQNEDGTMNSDETLKLMEQIKDSDPELFEKMMKVFKTCHGRPELIVVDPCVTAVNMGVCAVIEGKALGIKSEMFGM</sequence>
<dbReference type="CDD" id="cd23992">
    <property type="entry name" value="PBP_GOBP"/>
    <property type="match status" value="1"/>
</dbReference>
<feature type="signal peptide" evidence="2">
    <location>
        <begin position="1"/>
        <end position="16"/>
    </location>
</feature>
<accession>A0A9N9SU11</accession>
<dbReference type="OrthoDB" id="6595846at2759"/>
<evidence type="ECO:0000256" key="2">
    <source>
        <dbReference type="SAM" id="SignalP"/>
    </source>
</evidence>
<dbReference type="Pfam" id="PF01395">
    <property type="entry name" value="PBP_GOBP"/>
    <property type="match status" value="1"/>
</dbReference>